<dbReference type="GO" id="GO:0006777">
    <property type="term" value="P:Mo-molybdopterin cofactor biosynthetic process"/>
    <property type="evidence" value="ECO:0007669"/>
    <property type="project" value="UniProtKB-UniRule"/>
</dbReference>
<dbReference type="GO" id="GO:0005829">
    <property type="term" value="C:cytosol"/>
    <property type="evidence" value="ECO:0007669"/>
    <property type="project" value="TreeGrafter"/>
</dbReference>
<keyword evidence="9 11" id="KW-0501">Molybdenum cofactor biosynthesis</keyword>
<comment type="pathway">
    <text evidence="3 11">Cofactor biosynthesis; molybdopterin biosynthesis.</text>
</comment>
<feature type="domain" description="MoaB/Mog" evidence="12">
    <location>
        <begin position="177"/>
        <end position="316"/>
    </location>
</feature>
<dbReference type="PANTHER" id="PTHR10192:SF5">
    <property type="entry name" value="GEPHYRIN"/>
    <property type="match status" value="1"/>
</dbReference>
<protein>
    <recommendedName>
        <fullName evidence="11">Molybdopterin molybdenumtransferase</fullName>
        <ecNumber evidence="11">2.10.1.1</ecNumber>
    </recommendedName>
</protein>
<dbReference type="NCBIfam" id="NF045515">
    <property type="entry name" value="Glp_gephyrin"/>
    <property type="match status" value="1"/>
</dbReference>
<dbReference type="RefSeq" id="WP_055456663.1">
    <property type="nucleotide sequence ID" value="NZ_CYHE01000013.1"/>
</dbReference>
<dbReference type="Gene3D" id="3.90.105.10">
    <property type="entry name" value="Molybdopterin biosynthesis moea protein, domain 2"/>
    <property type="match status" value="1"/>
</dbReference>
<keyword evidence="7 11" id="KW-0479">Metal-binding</keyword>
<evidence type="ECO:0000259" key="12">
    <source>
        <dbReference type="SMART" id="SM00852"/>
    </source>
</evidence>
<dbReference type="InterPro" id="IPR038987">
    <property type="entry name" value="MoeA-like"/>
</dbReference>
<evidence type="ECO:0000256" key="4">
    <source>
        <dbReference type="ARBA" id="ARBA00010763"/>
    </source>
</evidence>
<dbReference type="Gene3D" id="3.40.980.10">
    <property type="entry name" value="MoaB/Mog-like domain"/>
    <property type="match status" value="1"/>
</dbReference>
<dbReference type="Pfam" id="PF00994">
    <property type="entry name" value="MoCF_biosynth"/>
    <property type="match status" value="1"/>
</dbReference>
<evidence type="ECO:0000256" key="10">
    <source>
        <dbReference type="ARBA" id="ARBA00047317"/>
    </source>
</evidence>
<dbReference type="AlphaFoldDB" id="A0A0K6I7R6"/>
<dbReference type="CDD" id="cd00887">
    <property type="entry name" value="MoeA"/>
    <property type="match status" value="1"/>
</dbReference>
<comment type="cofactor">
    <cofactor evidence="1 11">
        <name>Mg(2+)</name>
        <dbReference type="ChEBI" id="CHEBI:18420"/>
    </cofactor>
</comment>
<dbReference type="FunFam" id="2.170.190.11:FF:000001">
    <property type="entry name" value="Molybdopterin molybdenumtransferase"/>
    <property type="match status" value="1"/>
</dbReference>
<dbReference type="InterPro" id="IPR036135">
    <property type="entry name" value="MoeA_linker/N_sf"/>
</dbReference>
<dbReference type="EC" id="2.10.1.1" evidence="11"/>
<dbReference type="SUPFAM" id="SSF53218">
    <property type="entry name" value="Molybdenum cofactor biosynthesis proteins"/>
    <property type="match status" value="1"/>
</dbReference>
<keyword evidence="14" id="KW-1185">Reference proteome</keyword>
<evidence type="ECO:0000256" key="7">
    <source>
        <dbReference type="ARBA" id="ARBA00022723"/>
    </source>
</evidence>
<evidence type="ECO:0000256" key="9">
    <source>
        <dbReference type="ARBA" id="ARBA00023150"/>
    </source>
</evidence>
<keyword evidence="6 11" id="KW-0808">Transferase</keyword>
<keyword evidence="8 11" id="KW-0460">Magnesium</keyword>
<evidence type="ECO:0000256" key="2">
    <source>
        <dbReference type="ARBA" id="ARBA00002901"/>
    </source>
</evidence>
<dbReference type="FunFam" id="3.40.980.10:FF:000004">
    <property type="entry name" value="Molybdopterin molybdenumtransferase"/>
    <property type="match status" value="1"/>
</dbReference>
<dbReference type="InterPro" id="IPR005111">
    <property type="entry name" value="MoeA_C_domain_IV"/>
</dbReference>
<dbReference type="GO" id="GO:0061599">
    <property type="term" value="F:molybdopterin molybdotransferase activity"/>
    <property type="evidence" value="ECO:0007669"/>
    <property type="project" value="UniProtKB-UniRule"/>
</dbReference>
<dbReference type="PANTHER" id="PTHR10192">
    <property type="entry name" value="MOLYBDOPTERIN BIOSYNTHESIS PROTEIN"/>
    <property type="match status" value="1"/>
</dbReference>
<dbReference type="EMBL" id="CYHE01000013">
    <property type="protein sequence ID" value="CUA99372.1"/>
    <property type="molecule type" value="Genomic_DNA"/>
</dbReference>
<organism evidence="13 14">
    <name type="scientific">Pannonibacter indicus</name>
    <dbReference type="NCBI Taxonomy" id="466044"/>
    <lineage>
        <taxon>Bacteria</taxon>
        <taxon>Pseudomonadati</taxon>
        <taxon>Pseudomonadota</taxon>
        <taxon>Alphaproteobacteria</taxon>
        <taxon>Hyphomicrobiales</taxon>
        <taxon>Stappiaceae</taxon>
        <taxon>Pannonibacter</taxon>
    </lineage>
</organism>
<dbReference type="InterPro" id="IPR001453">
    <property type="entry name" value="MoaB/Mog_dom"/>
</dbReference>
<evidence type="ECO:0000256" key="5">
    <source>
        <dbReference type="ARBA" id="ARBA00022505"/>
    </source>
</evidence>
<keyword evidence="5 11" id="KW-0500">Molybdenum</keyword>
<evidence type="ECO:0000313" key="14">
    <source>
        <dbReference type="Proteomes" id="UP000183900"/>
    </source>
</evidence>
<dbReference type="OrthoDB" id="9804758at2"/>
<comment type="function">
    <text evidence="2 11">Catalyzes the insertion of molybdate into adenylated molybdopterin with the concomitant release of AMP.</text>
</comment>
<name>A0A0K6I7R6_9HYPH</name>
<proteinExistence type="inferred from homology"/>
<comment type="catalytic activity">
    <reaction evidence="10">
        <text>adenylyl-molybdopterin + molybdate = Mo-molybdopterin + AMP + H(+)</text>
        <dbReference type="Rhea" id="RHEA:35047"/>
        <dbReference type="ChEBI" id="CHEBI:15378"/>
        <dbReference type="ChEBI" id="CHEBI:36264"/>
        <dbReference type="ChEBI" id="CHEBI:62727"/>
        <dbReference type="ChEBI" id="CHEBI:71302"/>
        <dbReference type="ChEBI" id="CHEBI:456215"/>
        <dbReference type="EC" id="2.10.1.1"/>
    </reaction>
</comment>
<dbReference type="Gene3D" id="2.170.190.11">
    <property type="entry name" value="Molybdopterin biosynthesis moea protein, domain 3"/>
    <property type="match status" value="1"/>
</dbReference>
<reference evidence="14" key="1">
    <citation type="submission" date="2015-08" db="EMBL/GenBank/DDBJ databases">
        <authorList>
            <person name="Varghese N."/>
        </authorList>
    </citation>
    <scope>NUCLEOTIDE SEQUENCE [LARGE SCALE GENOMIC DNA]</scope>
    <source>
        <strain evidence="14">DSM 23407</strain>
    </source>
</reference>
<dbReference type="GO" id="GO:0046872">
    <property type="term" value="F:metal ion binding"/>
    <property type="evidence" value="ECO:0007669"/>
    <property type="project" value="UniProtKB-UniRule"/>
</dbReference>
<sequence>MALMPVDDALRQLLTGVAPLGLESVPLARANGRILAADLAATRTQPPFPASSMDGYALRAADCAAAGAVLTVIGEAPAGHAFSGRVGAGEAVRIFTGAPVPEGADAILIQENATREGDRLTALEPVRPGQFIRPAGLDFAQGDVLLKAGLKLDYRSLALAAAMNHAALPVWRQPKVAIIATGDELVLPGGTPGPDQIIASNHCGIAALVEDCGGLPLDLGLASDDPADIAARVREGLAAEADILVTLGGASVGDHDLVQAVLGGEGMKLDFWRIAMRPGKPLMAGNLGRTKVLGLPGNPVSSLVCALLFLRPLMAVMTGTSLEAAMKGKRTTATLTGPVPANDQRQDYLRASLTTHPDGTRSVTPFTRQDSSMLSLLAASGALILRPPHAQALDAGAEVDVLVV</sequence>
<evidence type="ECO:0000256" key="11">
    <source>
        <dbReference type="RuleBase" id="RU365090"/>
    </source>
</evidence>
<dbReference type="InterPro" id="IPR005110">
    <property type="entry name" value="MoeA_linker/N"/>
</dbReference>
<dbReference type="SUPFAM" id="SSF63867">
    <property type="entry name" value="MoeA C-terminal domain-like"/>
    <property type="match status" value="1"/>
</dbReference>
<evidence type="ECO:0000256" key="1">
    <source>
        <dbReference type="ARBA" id="ARBA00001946"/>
    </source>
</evidence>
<dbReference type="SUPFAM" id="SSF63882">
    <property type="entry name" value="MoeA N-terminal region -like"/>
    <property type="match status" value="1"/>
</dbReference>
<dbReference type="InterPro" id="IPR036688">
    <property type="entry name" value="MoeA_C_domain_IV_sf"/>
</dbReference>
<dbReference type="Pfam" id="PF03453">
    <property type="entry name" value="MoeA_N"/>
    <property type="match status" value="1"/>
</dbReference>
<dbReference type="Proteomes" id="UP000183900">
    <property type="component" value="Unassembled WGS sequence"/>
</dbReference>
<evidence type="ECO:0000256" key="3">
    <source>
        <dbReference type="ARBA" id="ARBA00005046"/>
    </source>
</evidence>
<dbReference type="InterPro" id="IPR036425">
    <property type="entry name" value="MoaB/Mog-like_dom_sf"/>
</dbReference>
<evidence type="ECO:0000313" key="13">
    <source>
        <dbReference type="EMBL" id="CUA99372.1"/>
    </source>
</evidence>
<dbReference type="Pfam" id="PF03454">
    <property type="entry name" value="MoeA_C"/>
    <property type="match status" value="1"/>
</dbReference>
<dbReference type="UniPathway" id="UPA00344"/>
<evidence type="ECO:0000256" key="6">
    <source>
        <dbReference type="ARBA" id="ARBA00022679"/>
    </source>
</evidence>
<dbReference type="SMART" id="SM00852">
    <property type="entry name" value="MoCF_biosynth"/>
    <property type="match status" value="1"/>
</dbReference>
<accession>A0A0K6I7R6</accession>
<evidence type="ECO:0000256" key="8">
    <source>
        <dbReference type="ARBA" id="ARBA00022842"/>
    </source>
</evidence>
<comment type="similarity">
    <text evidence="4 11">Belongs to the MoeA family.</text>
</comment>
<dbReference type="Gene3D" id="2.40.340.10">
    <property type="entry name" value="MoeA, C-terminal, domain IV"/>
    <property type="match status" value="1"/>
</dbReference>
<gene>
    <name evidence="13" type="ORF">Ga0061067_1132</name>
</gene>